<feature type="chain" id="PRO_5016951544" description="Mid2 domain-containing protein" evidence="3">
    <location>
        <begin position="25"/>
        <end position="398"/>
    </location>
</feature>
<dbReference type="InParanoid" id="A0A369KBT1"/>
<evidence type="ECO:0000256" key="2">
    <source>
        <dbReference type="SAM" id="Phobius"/>
    </source>
</evidence>
<protein>
    <recommendedName>
        <fullName evidence="6">Mid2 domain-containing protein</fullName>
    </recommendedName>
</protein>
<proteinExistence type="predicted"/>
<comment type="caution">
    <text evidence="4">The sequence shown here is derived from an EMBL/GenBank/DDBJ whole genome shotgun (WGS) entry which is preliminary data.</text>
</comment>
<feature type="compositionally biased region" description="Low complexity" evidence="1">
    <location>
        <begin position="271"/>
        <end position="286"/>
    </location>
</feature>
<name>A0A369KBT1_HYPMA</name>
<keyword evidence="3" id="KW-0732">Signal</keyword>
<organism evidence="4 5">
    <name type="scientific">Hypsizygus marmoreus</name>
    <name type="common">White beech mushroom</name>
    <name type="synonym">Agaricus marmoreus</name>
    <dbReference type="NCBI Taxonomy" id="39966"/>
    <lineage>
        <taxon>Eukaryota</taxon>
        <taxon>Fungi</taxon>
        <taxon>Dikarya</taxon>
        <taxon>Basidiomycota</taxon>
        <taxon>Agaricomycotina</taxon>
        <taxon>Agaricomycetes</taxon>
        <taxon>Agaricomycetidae</taxon>
        <taxon>Agaricales</taxon>
        <taxon>Tricholomatineae</taxon>
        <taxon>Lyophyllaceae</taxon>
        <taxon>Hypsizygus</taxon>
    </lineage>
</organism>
<keyword evidence="2" id="KW-0812">Transmembrane</keyword>
<evidence type="ECO:0000313" key="5">
    <source>
        <dbReference type="Proteomes" id="UP000076154"/>
    </source>
</evidence>
<gene>
    <name evidence="4" type="ORF">Hypma_014043</name>
</gene>
<accession>A0A369KBT1</accession>
<evidence type="ECO:0000256" key="1">
    <source>
        <dbReference type="SAM" id="MobiDB-lite"/>
    </source>
</evidence>
<sequence>MQSLNYVAWAIALSFSTYATFASPAPFQSVTDRTGPAEGLLAVYPRQALPPLGELASGPLKLLAEPGDSDASKVEHQLPPVNQVFQMLEVNSGFLLSSTVTSITPTTATPVLTEATTPVFLGPGLVVPSTTITDSVPTVTAQPTPTSTASSDVAIHKAPRPSLKLVVIASVIATIIGLTFCVYALVNRRVFGRCRRQKKTPRETWVKFGLSPDKEKESAYAAPWLKYSPSTSTQGLSIEPSPPRTQALPPSQAGKIIDIVPDYPPSKFSVVSSEYPSSADSSPNSSLLIAPPTHLDKPAPPSPTPLMSPNEFFCLPSAPDLQSDSHHSRAHSAPILYHSLPSCDPSNSKMRSGDHRRSKSVSGLSYIVESPRESCSEAGSSGEWKRSSPQTGGFLCAF</sequence>
<reference evidence="4" key="1">
    <citation type="submission" date="2018-04" db="EMBL/GenBank/DDBJ databases">
        <title>Whole genome sequencing of Hypsizygus marmoreus.</title>
        <authorList>
            <person name="Choi I.-G."/>
            <person name="Min B."/>
            <person name="Kim J.-G."/>
            <person name="Kim S."/>
            <person name="Oh Y.-L."/>
            <person name="Kong W.-S."/>
            <person name="Park H."/>
            <person name="Jeong J."/>
            <person name="Song E.-S."/>
        </authorList>
    </citation>
    <scope>NUCLEOTIDE SEQUENCE [LARGE SCALE GENOMIC DNA]</scope>
    <source>
        <strain evidence="4">51987-8</strain>
    </source>
</reference>
<evidence type="ECO:0000256" key="3">
    <source>
        <dbReference type="SAM" id="SignalP"/>
    </source>
</evidence>
<feature type="region of interest" description="Disordered" evidence="1">
    <location>
        <begin position="341"/>
        <end position="398"/>
    </location>
</feature>
<feature type="region of interest" description="Disordered" evidence="1">
    <location>
        <begin position="271"/>
        <end position="305"/>
    </location>
</feature>
<evidence type="ECO:0000313" key="4">
    <source>
        <dbReference type="EMBL" id="RDB30115.1"/>
    </source>
</evidence>
<dbReference type="OrthoDB" id="3064120at2759"/>
<dbReference type="Proteomes" id="UP000076154">
    <property type="component" value="Unassembled WGS sequence"/>
</dbReference>
<evidence type="ECO:0008006" key="6">
    <source>
        <dbReference type="Google" id="ProtNLM"/>
    </source>
</evidence>
<keyword evidence="2" id="KW-0472">Membrane</keyword>
<feature type="signal peptide" evidence="3">
    <location>
        <begin position="1"/>
        <end position="24"/>
    </location>
</feature>
<dbReference type="AlphaFoldDB" id="A0A369KBT1"/>
<dbReference type="EMBL" id="LUEZ02000009">
    <property type="protein sequence ID" value="RDB30115.1"/>
    <property type="molecule type" value="Genomic_DNA"/>
</dbReference>
<keyword evidence="2" id="KW-1133">Transmembrane helix</keyword>
<keyword evidence="5" id="KW-1185">Reference proteome</keyword>
<feature type="transmembrane region" description="Helical" evidence="2">
    <location>
        <begin position="165"/>
        <end position="186"/>
    </location>
</feature>